<dbReference type="Proteomes" id="UP001060070">
    <property type="component" value="Chromosome"/>
</dbReference>
<dbReference type="GO" id="GO:0008168">
    <property type="term" value="F:methyltransferase activity"/>
    <property type="evidence" value="ECO:0007669"/>
    <property type="project" value="UniProtKB-KW"/>
</dbReference>
<sequence>MRNYVGAVQRFAFERLAAAIDRRWNNDPLGSRIRASKEEYLRLFEIARRVEYPEIDRLEADTGFAIDREWLDNLALHTQITIKKSTLAYPHGRVLYSLLRRELASNPRPFTTIVETGTARGFSSLCMAKALQDASAAGHIITLDVLSHNHRFYWNCIDDHGGRKTRAELLKPWQSLSDRIVFLQGDSLVQLPKVGVNRIHFAFIDAQHTTKNVLLEYRAVSELQLAGDVIVFDDVTPGQFDGVVEAIEQIERQGQYGMRRLVASDTRAYAWGTRRR</sequence>
<keyword evidence="4" id="KW-1185">Reference proteome</keyword>
<dbReference type="GO" id="GO:0032259">
    <property type="term" value="P:methylation"/>
    <property type="evidence" value="ECO:0007669"/>
    <property type="project" value="UniProtKB-KW"/>
</dbReference>
<dbReference type="PANTHER" id="PTHR40048:SF1">
    <property type="entry name" value="RHAMNOSYL O-METHYLTRANSFERASE"/>
    <property type="match status" value="1"/>
</dbReference>
<dbReference type="Pfam" id="PF13578">
    <property type="entry name" value="Methyltransf_24"/>
    <property type="match status" value="1"/>
</dbReference>
<dbReference type="GO" id="GO:0005886">
    <property type="term" value="C:plasma membrane"/>
    <property type="evidence" value="ECO:0007669"/>
    <property type="project" value="TreeGrafter"/>
</dbReference>
<evidence type="ECO:0000313" key="4">
    <source>
        <dbReference type="Proteomes" id="UP001060070"/>
    </source>
</evidence>
<evidence type="ECO:0000256" key="2">
    <source>
        <dbReference type="ARBA" id="ARBA00022679"/>
    </source>
</evidence>
<dbReference type="SUPFAM" id="SSF53335">
    <property type="entry name" value="S-adenosyl-L-methionine-dependent methyltransferases"/>
    <property type="match status" value="1"/>
</dbReference>
<accession>A0AB38T3T3</accession>
<reference evidence="3 4" key="1">
    <citation type="journal article" date="2022" name="Microbiol. Resour. Announc.">
        <title>Complete Genome Sequence of Mesorhizobium ciceri Strain R30, a Rhizobium Used as a Commercial Inoculant for Chickpea in Argentina.</title>
        <authorList>
            <person name="Foresto E."/>
            <person name="Revale S."/>
            <person name="Primo E."/>
            <person name="Nievas F."/>
            <person name="Carezzano E."/>
            <person name="Puente M."/>
            <person name="Alzari P."/>
            <person name="Mart M."/>
            <person name="Ben-Assaya M."/>
            <person name="Mornico D."/>
            <person name="Santoro M."/>
            <person name="Mart F."/>
            <person name="Giordano W."/>
            <person name="Bogino P."/>
        </authorList>
    </citation>
    <scope>NUCLEOTIDE SEQUENCE [LARGE SCALE GENOMIC DNA]</scope>
    <source>
        <strain evidence="3 4">R30</strain>
    </source>
</reference>
<dbReference type="EMBL" id="CP088147">
    <property type="protein sequence ID" value="UTU49046.1"/>
    <property type="molecule type" value="Genomic_DNA"/>
</dbReference>
<keyword evidence="2" id="KW-0808">Transferase</keyword>
<dbReference type="AlphaFoldDB" id="A0AB38T3T3"/>
<keyword evidence="1 3" id="KW-0489">Methyltransferase</keyword>
<gene>
    <name evidence="3" type="ORF">LRP29_16135</name>
</gene>
<dbReference type="Gene3D" id="3.40.50.150">
    <property type="entry name" value="Vaccinia Virus protein VP39"/>
    <property type="match status" value="1"/>
</dbReference>
<protein>
    <submittedName>
        <fullName evidence="3">Class I SAM-dependent methyltransferase</fullName>
    </submittedName>
</protein>
<organism evidence="3 4">
    <name type="scientific">Mesorhizobium ciceri</name>
    <dbReference type="NCBI Taxonomy" id="39645"/>
    <lineage>
        <taxon>Bacteria</taxon>
        <taxon>Pseudomonadati</taxon>
        <taxon>Pseudomonadota</taxon>
        <taxon>Alphaproteobacteria</taxon>
        <taxon>Hyphomicrobiales</taxon>
        <taxon>Phyllobacteriaceae</taxon>
        <taxon>Mesorhizobium</taxon>
    </lineage>
</organism>
<evidence type="ECO:0000256" key="1">
    <source>
        <dbReference type="ARBA" id="ARBA00022603"/>
    </source>
</evidence>
<dbReference type="PANTHER" id="PTHR40048">
    <property type="entry name" value="RHAMNOSYL O-METHYLTRANSFERASE"/>
    <property type="match status" value="1"/>
</dbReference>
<dbReference type="InterPro" id="IPR029063">
    <property type="entry name" value="SAM-dependent_MTases_sf"/>
</dbReference>
<name>A0AB38T3T3_9HYPH</name>
<dbReference type="RefSeq" id="WP_024501595.1">
    <property type="nucleotide sequence ID" value="NZ_CP088147.1"/>
</dbReference>
<evidence type="ECO:0000313" key="3">
    <source>
        <dbReference type="EMBL" id="UTU49046.1"/>
    </source>
</evidence>
<proteinExistence type="predicted"/>